<reference evidence="6" key="1">
    <citation type="journal article" date="2007" name="PLoS ONE">
        <title>The first genome sequence of an elite grapevine cultivar (Pinot noir Vitis vinifera L.): coping with a highly heterozygous genome.</title>
        <authorList>
            <person name="Velasco R."/>
            <person name="Zharkikh A."/>
            <person name="Troggio M."/>
            <person name="Cartwright D.A."/>
            <person name="Cestaro A."/>
            <person name="Pruss D."/>
            <person name="Pindo M."/>
            <person name="FitzGerald L.M."/>
            <person name="Vezzulli S."/>
            <person name="Reid J."/>
            <person name="Malacarne G."/>
            <person name="Iliev D."/>
            <person name="Coppola G."/>
            <person name="Wardell B."/>
            <person name="Micheletti D."/>
            <person name="Macalma T."/>
            <person name="Facci M."/>
            <person name="Mitchell J.T."/>
            <person name="Perazzolli M."/>
            <person name="Eldredge G."/>
            <person name="Gatto P."/>
            <person name="Oyzerski R."/>
            <person name="Moretto M."/>
            <person name="Gutin N."/>
            <person name="Stefanini M."/>
            <person name="Chen Y."/>
            <person name="Segala C."/>
            <person name="Davenport C."/>
            <person name="Dematte L."/>
            <person name="Mraz A."/>
            <person name="Battilana J."/>
            <person name="Stormo K."/>
            <person name="Costa F."/>
            <person name="Tao Q."/>
            <person name="Si-Ammour A."/>
            <person name="Harkins T."/>
            <person name="Lackey A."/>
            <person name="Perbost C."/>
            <person name="Taillon B."/>
            <person name="Stella A."/>
            <person name="Solovyev V."/>
            <person name="Fawcett J.A."/>
            <person name="Sterck L."/>
            <person name="Vandepoele K."/>
            <person name="Grando S.M."/>
            <person name="Toppo S."/>
            <person name="Moser C."/>
            <person name="Lanchbury J."/>
            <person name="Bogden R."/>
            <person name="Skolnick M."/>
            <person name="Sgaramella V."/>
            <person name="Bhatnagar S.K."/>
            <person name="Fontana P."/>
            <person name="Gutin A."/>
            <person name="Van de Peer Y."/>
            <person name="Salamini F."/>
            <person name="Viola R."/>
        </authorList>
    </citation>
    <scope>NUCLEOTIDE SEQUENCE</scope>
</reference>
<dbReference type="InterPro" id="IPR050736">
    <property type="entry name" value="Sensor_HK_Regulatory"/>
</dbReference>
<dbReference type="GO" id="GO:0000160">
    <property type="term" value="P:phosphorelay signal transduction system"/>
    <property type="evidence" value="ECO:0007669"/>
    <property type="project" value="UniProtKB-KW"/>
</dbReference>
<dbReference type="SUPFAM" id="SSF55874">
    <property type="entry name" value="ATPase domain of HSP90 chaperone/DNA topoisomerase II/histidine kinase"/>
    <property type="match status" value="1"/>
</dbReference>
<dbReference type="SMART" id="SM00320">
    <property type="entry name" value="WD40"/>
    <property type="match status" value="1"/>
</dbReference>
<dbReference type="InterPro" id="IPR001680">
    <property type="entry name" value="WD40_rpt"/>
</dbReference>
<keyword evidence="5" id="KW-0902">Two-component regulatory system</keyword>
<evidence type="ECO:0000256" key="1">
    <source>
        <dbReference type="ARBA" id="ARBA00000085"/>
    </source>
</evidence>
<dbReference type="InterPro" id="IPR015943">
    <property type="entry name" value="WD40/YVTN_repeat-like_dom_sf"/>
</dbReference>
<dbReference type="PANTHER" id="PTHR43711">
    <property type="entry name" value="TWO-COMPONENT HISTIDINE KINASE"/>
    <property type="match status" value="1"/>
</dbReference>
<accession>A5AUZ2</accession>
<evidence type="ECO:0000256" key="2">
    <source>
        <dbReference type="ARBA" id="ARBA00012438"/>
    </source>
</evidence>
<dbReference type="GO" id="GO:0004673">
    <property type="term" value="F:protein histidine kinase activity"/>
    <property type="evidence" value="ECO:0007669"/>
    <property type="project" value="UniProtKB-EC"/>
</dbReference>
<dbReference type="PANTHER" id="PTHR43711:SF1">
    <property type="entry name" value="HISTIDINE KINASE 1"/>
    <property type="match status" value="1"/>
</dbReference>
<comment type="catalytic activity">
    <reaction evidence="1">
        <text>ATP + protein L-histidine = ADP + protein N-phospho-L-histidine.</text>
        <dbReference type="EC" id="2.7.13.3"/>
    </reaction>
</comment>
<evidence type="ECO:0000256" key="5">
    <source>
        <dbReference type="ARBA" id="ARBA00023012"/>
    </source>
</evidence>
<dbReference type="Gene3D" id="3.30.565.10">
    <property type="entry name" value="Histidine kinase-like ATPase, C-terminal domain"/>
    <property type="match status" value="1"/>
</dbReference>
<protein>
    <recommendedName>
        <fullName evidence="2">histidine kinase</fullName>
        <ecNumber evidence="2">2.7.13.3</ecNumber>
    </recommendedName>
</protein>
<name>A5AUZ2_VITVI</name>
<dbReference type="EC" id="2.7.13.3" evidence="2"/>
<proteinExistence type="predicted"/>
<evidence type="ECO:0000256" key="3">
    <source>
        <dbReference type="ARBA" id="ARBA00022679"/>
    </source>
</evidence>
<dbReference type="AlphaFoldDB" id="A5AUZ2"/>
<evidence type="ECO:0000256" key="4">
    <source>
        <dbReference type="ARBA" id="ARBA00022777"/>
    </source>
</evidence>
<keyword evidence="3" id="KW-0808">Transferase</keyword>
<dbReference type="InterPro" id="IPR011044">
    <property type="entry name" value="Quino_amine_DH_bsu"/>
</dbReference>
<dbReference type="InterPro" id="IPR036890">
    <property type="entry name" value="HATPase_C_sf"/>
</dbReference>
<dbReference type="Gene3D" id="2.130.10.10">
    <property type="entry name" value="YVTN repeat-like/Quinoprotein amine dehydrogenase"/>
    <property type="match status" value="1"/>
</dbReference>
<gene>
    <name evidence="6" type="ORF">VITISV_018240</name>
</gene>
<keyword evidence="4" id="KW-0418">Kinase</keyword>
<sequence>MLDTRVVGDPFDVPKDLLIVLNGHKSITALAFSRLGLVSASRDYTAHLWDVASGVIIRRFNHPKGDHNLQLWFVEFGKLVLEDPEFDLGRELEGLVDMFFVQCINHNVENVLDLSDDMPKLVRGDFARVVQIFANLISNSIKFTTCRLKDMHNNWMQRCNFVNTKLAQIKYIIVQDGGCKFHKR</sequence>
<dbReference type="ExpressionAtlas" id="A5AUZ2">
    <property type="expression patterns" value="baseline and differential"/>
</dbReference>
<dbReference type="SUPFAM" id="SSF50969">
    <property type="entry name" value="YVTN repeat-like/Quinoprotein amine dehydrogenase"/>
    <property type="match status" value="1"/>
</dbReference>
<organism evidence="6">
    <name type="scientific">Vitis vinifera</name>
    <name type="common">Grape</name>
    <dbReference type="NCBI Taxonomy" id="29760"/>
    <lineage>
        <taxon>Eukaryota</taxon>
        <taxon>Viridiplantae</taxon>
        <taxon>Streptophyta</taxon>
        <taxon>Embryophyta</taxon>
        <taxon>Tracheophyta</taxon>
        <taxon>Spermatophyta</taxon>
        <taxon>Magnoliopsida</taxon>
        <taxon>eudicotyledons</taxon>
        <taxon>Gunneridae</taxon>
        <taxon>Pentapetalae</taxon>
        <taxon>rosids</taxon>
        <taxon>Vitales</taxon>
        <taxon>Vitaceae</taxon>
        <taxon>Viteae</taxon>
        <taxon>Vitis</taxon>
    </lineage>
</organism>
<dbReference type="EMBL" id="AM436540">
    <property type="protein sequence ID" value="CAN76074.1"/>
    <property type="molecule type" value="Genomic_DNA"/>
</dbReference>
<evidence type="ECO:0000313" key="6">
    <source>
        <dbReference type="EMBL" id="CAN76074.1"/>
    </source>
</evidence>